<name>A0A8S9XVK0_APOLU</name>
<evidence type="ECO:0000256" key="9">
    <source>
        <dbReference type="ARBA" id="ARBA00022516"/>
    </source>
</evidence>
<evidence type="ECO:0000256" key="6">
    <source>
        <dbReference type="ARBA" id="ARBA00011881"/>
    </source>
</evidence>
<evidence type="ECO:0000256" key="8">
    <source>
        <dbReference type="ARBA" id="ARBA00022490"/>
    </source>
</evidence>
<protein>
    <recommendedName>
        <fullName evidence="17">Inositol-3-phosphate synthase</fullName>
        <ecNumber evidence="7">5.5.1.4</ecNumber>
    </recommendedName>
</protein>
<dbReference type="Gene3D" id="3.40.50.720">
    <property type="entry name" value="NAD(P)-binding Rossmann-like Domain"/>
    <property type="match status" value="2"/>
</dbReference>
<comment type="function">
    <text evidence="16">Key enzyme in myo-inositol biosynthesis pathway that catalyzes the conversion of glucose 6-phosphate to 1-myo-inositol 1-phosphate in a NAD-dependent manner. Rate-limiting enzyme in the synthesis of all inositol-containing compounds.</text>
</comment>
<keyword evidence="13" id="KW-0594">Phospholipid biosynthesis</keyword>
<dbReference type="SUPFAM" id="SSF51735">
    <property type="entry name" value="NAD(P)-binding Rossmann-fold domains"/>
    <property type="match status" value="1"/>
</dbReference>
<evidence type="ECO:0000256" key="3">
    <source>
        <dbReference type="ARBA" id="ARBA00004496"/>
    </source>
</evidence>
<dbReference type="GO" id="GO:0008654">
    <property type="term" value="P:phospholipid biosynthetic process"/>
    <property type="evidence" value="ECO:0007669"/>
    <property type="project" value="UniProtKB-KW"/>
</dbReference>
<sequence>MTSLKMPSVLVESPNTVYDGDFIEANYRYTSNRVTQKDGIFQVKPVEENIKIRTGRKLNKLGVMLVGWGGNNGSTLTAAIEAHKHKVTWNTKRGLKKPDWFGSLTQSSTVNIGYDSTDGSPVYVPFKDVLPTVDPEEILVDGWDISSADLNQAVRRAAVLDVNLQDKLEPFLKDFQPRPSVYKEKFIAQNQRERADNVLPGSDASMVDRLRADIREMKRRSDLVVVVWTANTESLCPVLQGVHDTADNLLRAIQEGHADISPSVLFAVAAILEKCPFINGSPQNTFVPGVTELAAREGSWIAGDDFKTGQTRMKSVLVDFLVGCGIKPVAIASYNHLGNNDGRNLHSKPQFEAKRVSKTNVIDDIVVSNSILYQPGEKVDHTVVIEYLPYLGDSKRAMDEYTSEIMMGGLNTIVLHNVCEDSLLAAPVILDLVVLVELASRIAFQTQHSSPDWLPFTSELGVLSYMFKAPVVPQGGNIVNALSKQRACIINLMRACIGLPPEHHIDLESKVHSSLFRKP</sequence>
<evidence type="ECO:0000256" key="15">
    <source>
        <dbReference type="ARBA" id="ARBA00023264"/>
    </source>
</evidence>
<evidence type="ECO:0000256" key="1">
    <source>
        <dbReference type="ARBA" id="ARBA00000113"/>
    </source>
</evidence>
<dbReference type="OrthoDB" id="2887at2759"/>
<keyword evidence="9" id="KW-0444">Lipid biosynthesis</keyword>
<dbReference type="SUPFAM" id="SSF55347">
    <property type="entry name" value="Glyceraldehyde-3-phosphate dehydrogenase-like, C-terminal domain"/>
    <property type="match status" value="1"/>
</dbReference>
<evidence type="ECO:0000256" key="11">
    <source>
        <dbReference type="ARBA" id="ARBA00023027"/>
    </source>
</evidence>
<dbReference type="EMBL" id="WIXP02000003">
    <property type="protein sequence ID" value="KAF6212953.1"/>
    <property type="molecule type" value="Genomic_DNA"/>
</dbReference>
<keyword evidence="20" id="KW-1185">Reference proteome</keyword>
<reference evidence="19" key="1">
    <citation type="journal article" date="2021" name="Mol. Ecol. Resour.">
        <title>Apolygus lucorum genome provides insights into omnivorousness and mesophyll feeding.</title>
        <authorList>
            <person name="Liu Y."/>
            <person name="Liu H."/>
            <person name="Wang H."/>
            <person name="Huang T."/>
            <person name="Liu B."/>
            <person name="Yang B."/>
            <person name="Yin L."/>
            <person name="Li B."/>
            <person name="Zhang Y."/>
            <person name="Zhang S."/>
            <person name="Jiang F."/>
            <person name="Zhang X."/>
            <person name="Ren Y."/>
            <person name="Wang B."/>
            <person name="Wang S."/>
            <person name="Lu Y."/>
            <person name="Wu K."/>
            <person name="Fan W."/>
            <person name="Wang G."/>
        </authorList>
    </citation>
    <scope>NUCLEOTIDE SEQUENCE</scope>
    <source>
        <strain evidence="19">12Hb</strain>
    </source>
</reference>
<comment type="similarity">
    <text evidence="5">Belongs to the myo-inositol 1-phosphate synthase family.</text>
</comment>
<dbReference type="GO" id="GO:0006021">
    <property type="term" value="P:inositol biosynthetic process"/>
    <property type="evidence" value="ECO:0007669"/>
    <property type="project" value="UniProtKB-KW"/>
</dbReference>
<comment type="catalytic activity">
    <reaction evidence="1">
        <text>D-glucose 6-phosphate = 1D-myo-inositol 3-phosphate</text>
        <dbReference type="Rhea" id="RHEA:10716"/>
        <dbReference type="ChEBI" id="CHEBI:58401"/>
        <dbReference type="ChEBI" id="CHEBI:61548"/>
        <dbReference type="EC" id="5.5.1.4"/>
    </reaction>
</comment>
<dbReference type="InterPro" id="IPR036291">
    <property type="entry name" value="NAD(P)-bd_dom_sf"/>
</dbReference>
<dbReference type="EC" id="5.5.1.4" evidence="7"/>
<comment type="subunit">
    <text evidence="6">Homotetramer.</text>
</comment>
<evidence type="ECO:0000256" key="17">
    <source>
        <dbReference type="ARBA" id="ARBA00070063"/>
    </source>
</evidence>
<feature type="domain" description="Myo-inositol-1-phosphate synthase GAPDH-like" evidence="18">
    <location>
        <begin position="309"/>
        <end position="422"/>
    </location>
</feature>
<evidence type="ECO:0000256" key="12">
    <source>
        <dbReference type="ARBA" id="ARBA00023098"/>
    </source>
</evidence>
<keyword evidence="8" id="KW-0963">Cytoplasm</keyword>
<dbReference type="GO" id="GO:0005737">
    <property type="term" value="C:cytoplasm"/>
    <property type="evidence" value="ECO:0007669"/>
    <property type="project" value="UniProtKB-SubCell"/>
</dbReference>
<dbReference type="GO" id="GO:0004512">
    <property type="term" value="F:inositol-3-phosphate synthase activity"/>
    <property type="evidence" value="ECO:0007669"/>
    <property type="project" value="UniProtKB-EC"/>
</dbReference>
<evidence type="ECO:0000256" key="5">
    <source>
        <dbReference type="ARBA" id="ARBA00010813"/>
    </source>
</evidence>
<keyword evidence="15" id="KW-1208">Phospholipid metabolism</keyword>
<evidence type="ECO:0000256" key="16">
    <source>
        <dbReference type="ARBA" id="ARBA00025559"/>
    </source>
</evidence>
<keyword evidence="14" id="KW-0413">Isomerase</keyword>
<evidence type="ECO:0000256" key="13">
    <source>
        <dbReference type="ARBA" id="ARBA00023209"/>
    </source>
</evidence>
<evidence type="ECO:0000259" key="18">
    <source>
        <dbReference type="Pfam" id="PF01658"/>
    </source>
</evidence>
<comment type="subcellular location">
    <subcellularLocation>
        <location evidence="3">Cytoplasm</location>
    </subcellularLocation>
</comment>
<dbReference type="FunFam" id="3.40.50.720:FF:000334">
    <property type="entry name" value="Inositol-3-phosphate synthase"/>
    <property type="match status" value="1"/>
</dbReference>
<evidence type="ECO:0000256" key="4">
    <source>
        <dbReference type="ARBA" id="ARBA00005117"/>
    </source>
</evidence>
<comment type="cofactor">
    <cofactor evidence="2">
        <name>NAD(+)</name>
        <dbReference type="ChEBI" id="CHEBI:57540"/>
    </cofactor>
</comment>
<keyword evidence="10" id="KW-0398">Inositol biosynthesis</keyword>
<evidence type="ECO:0000256" key="7">
    <source>
        <dbReference type="ARBA" id="ARBA00012125"/>
    </source>
</evidence>
<comment type="pathway">
    <text evidence="4">Polyol metabolism; myo-inositol biosynthesis; myo-inositol from D-glucose 6-phosphate: step 1/2.</text>
</comment>
<dbReference type="Pfam" id="PF07994">
    <property type="entry name" value="NAD_binding_5"/>
    <property type="match status" value="1"/>
</dbReference>
<dbReference type="PANTHER" id="PTHR11510">
    <property type="entry name" value="MYO-INOSITOL-1 PHOSPHATE SYNTHASE"/>
    <property type="match status" value="1"/>
</dbReference>
<evidence type="ECO:0000313" key="19">
    <source>
        <dbReference type="EMBL" id="KAF6212953.1"/>
    </source>
</evidence>
<dbReference type="PIRSF" id="PIRSF015578">
    <property type="entry name" value="Myoinos-ppht_syn"/>
    <property type="match status" value="1"/>
</dbReference>
<dbReference type="InterPro" id="IPR013021">
    <property type="entry name" value="Myo-inos-1-P_Synthase_GAPDH"/>
</dbReference>
<dbReference type="Pfam" id="PF01658">
    <property type="entry name" value="Inos-1-P_synth"/>
    <property type="match status" value="1"/>
</dbReference>
<evidence type="ECO:0000256" key="2">
    <source>
        <dbReference type="ARBA" id="ARBA00001911"/>
    </source>
</evidence>
<dbReference type="InterPro" id="IPR002587">
    <property type="entry name" value="Myo-inos-1-P_Synthase"/>
</dbReference>
<keyword evidence="11" id="KW-0520">NAD</keyword>
<gene>
    <name evidence="19" type="ORF">GE061_010666</name>
</gene>
<keyword evidence="12" id="KW-0443">Lipid metabolism</keyword>
<evidence type="ECO:0000256" key="10">
    <source>
        <dbReference type="ARBA" id="ARBA00022550"/>
    </source>
</evidence>
<dbReference type="AlphaFoldDB" id="A0A8S9XVK0"/>
<dbReference type="FunFam" id="3.40.50.720:FF:000069">
    <property type="entry name" value="Inositol-3-phosphate synthase 1"/>
    <property type="match status" value="1"/>
</dbReference>
<evidence type="ECO:0000313" key="20">
    <source>
        <dbReference type="Proteomes" id="UP000466442"/>
    </source>
</evidence>
<proteinExistence type="inferred from homology"/>
<accession>A0A8S9XVK0</accession>
<dbReference type="Proteomes" id="UP000466442">
    <property type="component" value="Unassembled WGS sequence"/>
</dbReference>
<comment type="caution">
    <text evidence="19">The sequence shown here is derived from an EMBL/GenBank/DDBJ whole genome shotgun (WGS) entry which is preliminary data.</text>
</comment>
<organism evidence="19 20">
    <name type="scientific">Apolygus lucorum</name>
    <name type="common">Small green plant bug</name>
    <name type="synonym">Lygocoris lucorum</name>
    <dbReference type="NCBI Taxonomy" id="248454"/>
    <lineage>
        <taxon>Eukaryota</taxon>
        <taxon>Metazoa</taxon>
        <taxon>Ecdysozoa</taxon>
        <taxon>Arthropoda</taxon>
        <taxon>Hexapoda</taxon>
        <taxon>Insecta</taxon>
        <taxon>Pterygota</taxon>
        <taxon>Neoptera</taxon>
        <taxon>Paraneoptera</taxon>
        <taxon>Hemiptera</taxon>
        <taxon>Heteroptera</taxon>
        <taxon>Panheteroptera</taxon>
        <taxon>Cimicomorpha</taxon>
        <taxon>Miridae</taxon>
        <taxon>Mirini</taxon>
        <taxon>Apolygus</taxon>
    </lineage>
</organism>
<evidence type="ECO:0000256" key="14">
    <source>
        <dbReference type="ARBA" id="ARBA00023235"/>
    </source>
</evidence>